<comment type="caution">
    <text evidence="1">The sequence shown here is derived from an EMBL/GenBank/DDBJ whole genome shotgun (WGS) entry which is preliminary data.</text>
</comment>
<organism evidence="1 2">
    <name type="scientific">Ogataea polymorpha</name>
    <dbReference type="NCBI Taxonomy" id="460523"/>
    <lineage>
        <taxon>Eukaryota</taxon>
        <taxon>Fungi</taxon>
        <taxon>Dikarya</taxon>
        <taxon>Ascomycota</taxon>
        <taxon>Saccharomycotina</taxon>
        <taxon>Pichiomycetes</taxon>
        <taxon>Pichiales</taxon>
        <taxon>Pichiaceae</taxon>
        <taxon>Ogataea</taxon>
    </lineage>
</organism>
<protein>
    <submittedName>
        <fullName evidence="1">Uncharacterized protein</fullName>
    </submittedName>
</protein>
<accession>A0A9P8NW87</accession>
<dbReference type="EMBL" id="JAEUBD010001468">
    <property type="protein sequence ID" value="KAH3660900.1"/>
    <property type="molecule type" value="Genomic_DNA"/>
</dbReference>
<name>A0A9P8NW87_9ASCO</name>
<evidence type="ECO:0000313" key="1">
    <source>
        <dbReference type="EMBL" id="KAH3660900.1"/>
    </source>
</evidence>
<gene>
    <name evidence="1" type="ORF">OGATHE_005232</name>
</gene>
<dbReference type="Proteomes" id="UP000788993">
    <property type="component" value="Unassembled WGS sequence"/>
</dbReference>
<dbReference type="AlphaFoldDB" id="A0A9P8NW87"/>
<proteinExistence type="predicted"/>
<evidence type="ECO:0000313" key="2">
    <source>
        <dbReference type="Proteomes" id="UP000788993"/>
    </source>
</evidence>
<reference evidence="1" key="2">
    <citation type="submission" date="2021-01" db="EMBL/GenBank/DDBJ databases">
        <authorList>
            <person name="Schikora-Tamarit M.A."/>
        </authorList>
    </citation>
    <scope>NUCLEOTIDE SEQUENCE</scope>
    <source>
        <strain evidence="1">NCAIM Y.01608</strain>
    </source>
</reference>
<keyword evidence="2" id="KW-1185">Reference proteome</keyword>
<reference evidence="1" key="1">
    <citation type="journal article" date="2021" name="Open Biol.">
        <title>Shared evolutionary footprints suggest mitochondrial oxidative damage underlies multiple complex I losses in fungi.</title>
        <authorList>
            <person name="Schikora-Tamarit M.A."/>
            <person name="Marcet-Houben M."/>
            <person name="Nosek J."/>
            <person name="Gabaldon T."/>
        </authorList>
    </citation>
    <scope>NUCLEOTIDE SEQUENCE</scope>
    <source>
        <strain evidence="1">NCAIM Y.01608</strain>
    </source>
</reference>
<sequence>MGPAGLEFPESSAALSSSYSFSLSRLYFSLSSLILSFNASLSFRKFCIISSLSFPASPTIAGSSSGPRFAGMAGGSDLTVPLVGDTKPELSESAFSSSGASIMN</sequence>